<comment type="catalytic activity">
    <reaction evidence="1 3 4">
        <text>[protein]-peptidylproline (omega=180) = [protein]-peptidylproline (omega=0)</text>
        <dbReference type="Rhea" id="RHEA:16237"/>
        <dbReference type="Rhea" id="RHEA-COMP:10747"/>
        <dbReference type="Rhea" id="RHEA-COMP:10748"/>
        <dbReference type="ChEBI" id="CHEBI:83833"/>
        <dbReference type="ChEBI" id="CHEBI:83834"/>
        <dbReference type="EC" id="5.2.1.8"/>
    </reaction>
</comment>
<dbReference type="InterPro" id="IPR046357">
    <property type="entry name" value="PPIase_dom_sf"/>
</dbReference>
<dbReference type="PROSITE" id="PS51257">
    <property type="entry name" value="PROKAR_LIPOPROTEIN"/>
    <property type="match status" value="1"/>
</dbReference>
<proteinExistence type="inferred from homology"/>
<evidence type="ECO:0000256" key="1">
    <source>
        <dbReference type="ARBA" id="ARBA00000971"/>
    </source>
</evidence>
<dbReference type="Pfam" id="PF00254">
    <property type="entry name" value="FKBP_C"/>
    <property type="match status" value="1"/>
</dbReference>
<dbReference type="EC" id="5.2.1.8" evidence="4"/>
<dbReference type="SUPFAM" id="SSF54534">
    <property type="entry name" value="FKBP-like"/>
    <property type="match status" value="1"/>
</dbReference>
<dbReference type="OrthoDB" id="1093155at2"/>
<keyword evidence="7" id="KW-1185">Reference proteome</keyword>
<dbReference type="InterPro" id="IPR001179">
    <property type="entry name" value="PPIase_FKBP_dom"/>
</dbReference>
<evidence type="ECO:0000313" key="6">
    <source>
        <dbReference type="EMBL" id="TDS57516.1"/>
    </source>
</evidence>
<keyword evidence="2 3" id="KW-0697">Rotamase</keyword>
<organism evidence="6 7">
    <name type="scientific">Myroides indicus</name>
    <dbReference type="NCBI Taxonomy" id="1323422"/>
    <lineage>
        <taxon>Bacteria</taxon>
        <taxon>Pseudomonadati</taxon>
        <taxon>Bacteroidota</taxon>
        <taxon>Flavobacteriia</taxon>
        <taxon>Flavobacteriales</taxon>
        <taxon>Flavobacteriaceae</taxon>
        <taxon>Myroides</taxon>
    </lineage>
</organism>
<accession>A0A4R7EVF0</accession>
<reference evidence="6 7" key="1">
    <citation type="submission" date="2019-03" db="EMBL/GenBank/DDBJ databases">
        <title>Genomic Encyclopedia of Archaeal and Bacterial Type Strains, Phase II (KMG-II): from individual species to whole genera.</title>
        <authorList>
            <person name="Goeker M."/>
        </authorList>
    </citation>
    <scope>NUCLEOTIDE SEQUENCE [LARGE SCALE GENOMIC DNA]</scope>
    <source>
        <strain evidence="6 7">DSM 28213</strain>
    </source>
</reference>
<gene>
    <name evidence="6" type="ORF">C8P70_11515</name>
</gene>
<dbReference type="GO" id="GO:0003755">
    <property type="term" value="F:peptidyl-prolyl cis-trans isomerase activity"/>
    <property type="evidence" value="ECO:0007669"/>
    <property type="project" value="UniProtKB-UniRule"/>
</dbReference>
<comment type="similarity">
    <text evidence="4">Belongs to the FKBP-type PPIase family.</text>
</comment>
<comment type="caution">
    <text evidence="6">The sequence shown here is derived from an EMBL/GenBank/DDBJ whole genome shotgun (WGS) entry which is preliminary data.</text>
</comment>
<dbReference type="PROSITE" id="PS50059">
    <property type="entry name" value="FKBP_PPIASE"/>
    <property type="match status" value="1"/>
</dbReference>
<sequence>MYSSIRFSLLFLVLLLSIGCQQKEEARRPLTQSKLSSINTSIERNIEVVKDEEGFFKNYIATDTSNTYTNSKNGFWYTYIARQLKDSIRSQTGDLVNYTYAVHSINDSLIYSNNEIGNLTYRIDKEDILPILRHSLKMMKANETIKVLSPSALAYGYVGDQKKIRKNQPLIFTITLLSIEYKTNY</sequence>
<feature type="domain" description="PPIase FKBP-type" evidence="5">
    <location>
        <begin position="93"/>
        <end position="180"/>
    </location>
</feature>
<dbReference type="EMBL" id="SOAG01000015">
    <property type="protein sequence ID" value="TDS57516.1"/>
    <property type="molecule type" value="Genomic_DNA"/>
</dbReference>
<keyword evidence="3 4" id="KW-0413">Isomerase</keyword>
<protein>
    <recommendedName>
        <fullName evidence="4">Peptidyl-prolyl cis-trans isomerase</fullName>
        <ecNumber evidence="4">5.2.1.8</ecNumber>
    </recommendedName>
</protein>
<evidence type="ECO:0000313" key="7">
    <source>
        <dbReference type="Proteomes" id="UP000295215"/>
    </source>
</evidence>
<dbReference type="Gene3D" id="3.10.50.40">
    <property type="match status" value="1"/>
</dbReference>
<dbReference type="NCBIfam" id="TIGR03516">
    <property type="entry name" value="ppisom_GldI"/>
    <property type="match status" value="1"/>
</dbReference>
<dbReference type="AlphaFoldDB" id="A0A4R7EVF0"/>
<evidence type="ECO:0000259" key="5">
    <source>
        <dbReference type="PROSITE" id="PS50059"/>
    </source>
</evidence>
<dbReference type="RefSeq" id="WP_133712695.1">
    <property type="nucleotide sequence ID" value="NZ_SOAG01000015.1"/>
</dbReference>
<name>A0A4R7EVF0_9FLAO</name>
<dbReference type="Proteomes" id="UP000295215">
    <property type="component" value="Unassembled WGS sequence"/>
</dbReference>
<evidence type="ECO:0000256" key="4">
    <source>
        <dbReference type="RuleBase" id="RU003915"/>
    </source>
</evidence>
<dbReference type="InterPro" id="IPR019869">
    <property type="entry name" value="Motility-assoc_PPIase_GldI"/>
</dbReference>
<evidence type="ECO:0000256" key="3">
    <source>
        <dbReference type="PROSITE-ProRule" id="PRU00277"/>
    </source>
</evidence>
<evidence type="ECO:0000256" key="2">
    <source>
        <dbReference type="ARBA" id="ARBA00023110"/>
    </source>
</evidence>